<comment type="subcellular location">
    <subcellularLocation>
        <location evidence="1">Cell membrane</location>
        <topology evidence="1">Multi-pass membrane protein</topology>
    </subcellularLocation>
</comment>
<evidence type="ECO:0000313" key="7">
    <source>
        <dbReference type="EMBL" id="SFQ37235.1"/>
    </source>
</evidence>
<evidence type="ECO:0000313" key="8">
    <source>
        <dbReference type="Proteomes" id="UP000198892"/>
    </source>
</evidence>
<feature type="transmembrane region" description="Helical" evidence="6">
    <location>
        <begin position="41"/>
        <end position="65"/>
    </location>
</feature>
<evidence type="ECO:0000256" key="2">
    <source>
        <dbReference type="ARBA" id="ARBA00022475"/>
    </source>
</evidence>
<name>A0A1I5XZ70_9BACI</name>
<dbReference type="Proteomes" id="UP000198892">
    <property type="component" value="Unassembled WGS sequence"/>
</dbReference>
<dbReference type="GO" id="GO:0005886">
    <property type="term" value="C:plasma membrane"/>
    <property type="evidence" value="ECO:0007669"/>
    <property type="project" value="UniProtKB-SubCell"/>
</dbReference>
<dbReference type="PIRSF" id="PIRSF006324">
    <property type="entry name" value="LeuE"/>
    <property type="match status" value="1"/>
</dbReference>
<dbReference type="InterPro" id="IPR001123">
    <property type="entry name" value="LeuE-type"/>
</dbReference>
<dbReference type="Pfam" id="PF01810">
    <property type="entry name" value="LysE"/>
    <property type="match status" value="1"/>
</dbReference>
<dbReference type="STRING" id="1884432.SAMN05518683_13324"/>
<gene>
    <name evidence="7" type="ORF">SAMN05518683_13324</name>
</gene>
<dbReference type="PANTHER" id="PTHR30086:SF20">
    <property type="entry name" value="ARGININE EXPORTER PROTEIN ARGO-RELATED"/>
    <property type="match status" value="1"/>
</dbReference>
<keyword evidence="5 6" id="KW-0472">Membrane</keyword>
<feature type="transmembrane region" description="Helical" evidence="6">
    <location>
        <begin position="146"/>
        <end position="174"/>
    </location>
</feature>
<keyword evidence="3 6" id="KW-0812">Transmembrane</keyword>
<feature type="transmembrane region" description="Helical" evidence="6">
    <location>
        <begin position="112"/>
        <end position="134"/>
    </location>
</feature>
<keyword evidence="8" id="KW-1185">Reference proteome</keyword>
<dbReference type="AlphaFoldDB" id="A0A1I5XZ70"/>
<keyword evidence="4 6" id="KW-1133">Transmembrane helix</keyword>
<sequence>MAGITGFGVFLLTALLMNITPGTDTMYIVSRSMSQGRKAGMYSVLGISTGVLAHTFFAAAGLSVILANSAVLFTTVKIIGAGYLIYLGLRTFFQTSSDFHVTKTAKISNKKIFTQGFLTNITNPKVALFFLSFLPQFIAADHNGPVPFIILGLSFVFTGTLWCLFIAIFVSSVTQKLRNHPKVEGMMNKITGILFIGLGIKLFQTKAS</sequence>
<evidence type="ECO:0000256" key="5">
    <source>
        <dbReference type="ARBA" id="ARBA00023136"/>
    </source>
</evidence>
<feature type="transmembrane region" description="Helical" evidence="6">
    <location>
        <begin position="6"/>
        <end position="29"/>
    </location>
</feature>
<organism evidence="7 8">
    <name type="scientific">Salibacterium halotolerans</name>
    <dbReference type="NCBI Taxonomy" id="1884432"/>
    <lineage>
        <taxon>Bacteria</taxon>
        <taxon>Bacillati</taxon>
        <taxon>Bacillota</taxon>
        <taxon>Bacilli</taxon>
        <taxon>Bacillales</taxon>
        <taxon>Bacillaceae</taxon>
    </lineage>
</organism>
<dbReference type="PANTHER" id="PTHR30086">
    <property type="entry name" value="ARGININE EXPORTER PROTEIN ARGO"/>
    <property type="match status" value="1"/>
</dbReference>
<dbReference type="EMBL" id="FOXD01000033">
    <property type="protein sequence ID" value="SFQ37235.1"/>
    <property type="molecule type" value="Genomic_DNA"/>
</dbReference>
<protein>
    <submittedName>
        <fullName evidence="7">Resistance to homoserine/threonine (RhtB) family protein</fullName>
    </submittedName>
</protein>
<reference evidence="8" key="1">
    <citation type="submission" date="2016-10" db="EMBL/GenBank/DDBJ databases">
        <authorList>
            <person name="Varghese N."/>
            <person name="Submissions S."/>
        </authorList>
    </citation>
    <scope>NUCLEOTIDE SEQUENCE [LARGE SCALE GENOMIC DNA]</scope>
    <source>
        <strain evidence="8">S7</strain>
    </source>
</reference>
<evidence type="ECO:0000256" key="1">
    <source>
        <dbReference type="ARBA" id="ARBA00004651"/>
    </source>
</evidence>
<evidence type="ECO:0000256" key="3">
    <source>
        <dbReference type="ARBA" id="ARBA00022692"/>
    </source>
</evidence>
<accession>A0A1I5XZ70</accession>
<proteinExistence type="predicted"/>
<keyword evidence="2" id="KW-1003">Cell membrane</keyword>
<dbReference type="GO" id="GO:0015171">
    <property type="term" value="F:amino acid transmembrane transporter activity"/>
    <property type="evidence" value="ECO:0007669"/>
    <property type="project" value="TreeGrafter"/>
</dbReference>
<evidence type="ECO:0000256" key="4">
    <source>
        <dbReference type="ARBA" id="ARBA00022989"/>
    </source>
</evidence>
<evidence type="ECO:0000256" key="6">
    <source>
        <dbReference type="SAM" id="Phobius"/>
    </source>
</evidence>
<feature type="transmembrane region" description="Helical" evidence="6">
    <location>
        <begin position="71"/>
        <end position="92"/>
    </location>
</feature>